<evidence type="ECO:0000313" key="8">
    <source>
        <dbReference type="EMBL" id="GGD84711.1"/>
    </source>
</evidence>
<keyword evidence="9" id="KW-1185">Reference proteome</keyword>
<dbReference type="EMBL" id="BMHP01000003">
    <property type="protein sequence ID" value="GGD84711.1"/>
    <property type="molecule type" value="Genomic_DNA"/>
</dbReference>
<evidence type="ECO:0000256" key="6">
    <source>
        <dbReference type="SAM" id="Phobius"/>
    </source>
</evidence>
<keyword evidence="2" id="KW-1003">Cell membrane</keyword>
<feature type="transmembrane region" description="Helical" evidence="6">
    <location>
        <begin position="15"/>
        <end position="37"/>
    </location>
</feature>
<keyword evidence="3 6" id="KW-0812">Transmembrane</keyword>
<reference evidence="8" key="1">
    <citation type="journal article" date="2014" name="Int. J. Syst. Evol. Microbiol.">
        <title>Complete genome sequence of Corynebacterium casei LMG S-19264T (=DSM 44701T), isolated from a smear-ripened cheese.</title>
        <authorList>
            <consortium name="US DOE Joint Genome Institute (JGI-PGF)"/>
            <person name="Walter F."/>
            <person name="Albersmeier A."/>
            <person name="Kalinowski J."/>
            <person name="Ruckert C."/>
        </authorList>
    </citation>
    <scope>NUCLEOTIDE SEQUENCE</scope>
    <source>
        <strain evidence="8">CGMCC 1.15178</strain>
    </source>
</reference>
<evidence type="ECO:0000256" key="5">
    <source>
        <dbReference type="ARBA" id="ARBA00023136"/>
    </source>
</evidence>
<keyword evidence="4 6" id="KW-1133">Transmembrane helix</keyword>
<keyword evidence="5 6" id="KW-0472">Membrane</keyword>
<gene>
    <name evidence="8" type="ORF">GCM10010911_48860</name>
</gene>
<accession>A0A916ZAN2</accession>
<sequence>MHIGYNIGFNELKDWLPLLLPLLILQLILIAVAMRDLLRSNHSKETKWIWAFVIVCVSLFGPVLYFVIGRRGQ</sequence>
<dbReference type="InterPro" id="IPR027379">
    <property type="entry name" value="CLS_N"/>
</dbReference>
<feature type="domain" description="Cardiolipin synthase N-terminal" evidence="7">
    <location>
        <begin position="28"/>
        <end position="70"/>
    </location>
</feature>
<evidence type="ECO:0000256" key="3">
    <source>
        <dbReference type="ARBA" id="ARBA00022692"/>
    </source>
</evidence>
<dbReference type="Pfam" id="PF13396">
    <property type="entry name" value="PLDc_N"/>
    <property type="match status" value="1"/>
</dbReference>
<protein>
    <submittedName>
        <fullName evidence="8">Phosphatidylserine synthase</fullName>
    </submittedName>
</protein>
<evidence type="ECO:0000256" key="1">
    <source>
        <dbReference type="ARBA" id="ARBA00004651"/>
    </source>
</evidence>
<comment type="subcellular location">
    <subcellularLocation>
        <location evidence="1">Cell membrane</location>
        <topology evidence="1">Multi-pass membrane protein</topology>
    </subcellularLocation>
</comment>
<evidence type="ECO:0000313" key="9">
    <source>
        <dbReference type="Proteomes" id="UP000612456"/>
    </source>
</evidence>
<organism evidence="8 9">
    <name type="scientific">Paenibacillus nasutitermitis</name>
    <dbReference type="NCBI Taxonomy" id="1652958"/>
    <lineage>
        <taxon>Bacteria</taxon>
        <taxon>Bacillati</taxon>
        <taxon>Bacillota</taxon>
        <taxon>Bacilli</taxon>
        <taxon>Bacillales</taxon>
        <taxon>Paenibacillaceae</taxon>
        <taxon>Paenibacillus</taxon>
    </lineage>
</organism>
<evidence type="ECO:0000256" key="2">
    <source>
        <dbReference type="ARBA" id="ARBA00022475"/>
    </source>
</evidence>
<dbReference type="GO" id="GO:0005886">
    <property type="term" value="C:plasma membrane"/>
    <property type="evidence" value="ECO:0007669"/>
    <property type="project" value="UniProtKB-SubCell"/>
</dbReference>
<proteinExistence type="predicted"/>
<reference evidence="8" key="2">
    <citation type="submission" date="2020-09" db="EMBL/GenBank/DDBJ databases">
        <authorList>
            <person name="Sun Q."/>
            <person name="Zhou Y."/>
        </authorList>
    </citation>
    <scope>NUCLEOTIDE SEQUENCE</scope>
    <source>
        <strain evidence="8">CGMCC 1.15178</strain>
    </source>
</reference>
<dbReference type="Proteomes" id="UP000612456">
    <property type="component" value="Unassembled WGS sequence"/>
</dbReference>
<dbReference type="AlphaFoldDB" id="A0A916ZAN2"/>
<evidence type="ECO:0000259" key="7">
    <source>
        <dbReference type="Pfam" id="PF13396"/>
    </source>
</evidence>
<comment type="caution">
    <text evidence="8">The sequence shown here is derived from an EMBL/GenBank/DDBJ whole genome shotgun (WGS) entry which is preliminary data.</text>
</comment>
<dbReference type="RefSeq" id="WP_188995840.1">
    <property type="nucleotide sequence ID" value="NZ_BMHP01000003.1"/>
</dbReference>
<evidence type="ECO:0000256" key="4">
    <source>
        <dbReference type="ARBA" id="ARBA00022989"/>
    </source>
</evidence>
<feature type="transmembrane region" description="Helical" evidence="6">
    <location>
        <begin position="49"/>
        <end position="68"/>
    </location>
</feature>
<name>A0A916ZAN2_9BACL</name>